<keyword evidence="2" id="KW-1185">Reference proteome</keyword>
<accession>A0A7Y7PRT9</accession>
<reference evidence="1 2" key="1">
    <citation type="submission" date="2020-05" db="EMBL/GenBank/DDBJ databases">
        <title>Hymenobacter terrestris sp. nov. and Hymenobacter lapidiphilus sp. nov., isolated from regoliths in Antarctica.</title>
        <authorList>
            <person name="Sedlacek I."/>
            <person name="Pantucek R."/>
            <person name="Zeman M."/>
            <person name="Holochova P."/>
            <person name="Kralova S."/>
            <person name="Stankova E."/>
            <person name="Sedo O."/>
            <person name="Micenkova L."/>
            <person name="Svec P."/>
            <person name="Gupta V."/>
            <person name="Sood U."/>
            <person name="Korpole U.S."/>
            <person name="Lal R."/>
        </authorList>
    </citation>
    <scope>NUCLEOTIDE SEQUENCE [LARGE SCALE GENOMIC DNA]</scope>
    <source>
        <strain evidence="1 2">P5342</strain>
    </source>
</reference>
<dbReference type="Proteomes" id="UP000565521">
    <property type="component" value="Unassembled WGS sequence"/>
</dbReference>
<protein>
    <submittedName>
        <fullName evidence="1">Uncharacterized protein</fullName>
    </submittedName>
</protein>
<dbReference type="RefSeq" id="WP_176909389.1">
    <property type="nucleotide sequence ID" value="NZ_JABKAU010000031.1"/>
</dbReference>
<dbReference type="AlphaFoldDB" id="A0A7Y7PRT9"/>
<organism evidence="1 2">
    <name type="scientific">Hymenobacter lapidiphilus</name>
    <dbReference type="NCBI Taxonomy" id="2608003"/>
    <lineage>
        <taxon>Bacteria</taxon>
        <taxon>Pseudomonadati</taxon>
        <taxon>Bacteroidota</taxon>
        <taxon>Cytophagia</taxon>
        <taxon>Cytophagales</taxon>
        <taxon>Hymenobacteraceae</taxon>
        <taxon>Hymenobacter</taxon>
    </lineage>
</organism>
<proteinExistence type="predicted"/>
<evidence type="ECO:0000313" key="1">
    <source>
        <dbReference type="EMBL" id="NVO32522.1"/>
    </source>
</evidence>
<name>A0A7Y7PRT9_9BACT</name>
<evidence type="ECO:0000313" key="2">
    <source>
        <dbReference type="Proteomes" id="UP000565521"/>
    </source>
</evidence>
<comment type="caution">
    <text evidence="1">The sequence shown here is derived from an EMBL/GenBank/DDBJ whole genome shotgun (WGS) entry which is preliminary data.</text>
</comment>
<dbReference type="EMBL" id="JABKAU010000031">
    <property type="protein sequence ID" value="NVO32522.1"/>
    <property type="molecule type" value="Genomic_DNA"/>
</dbReference>
<sequence length="239" mass="25818">MFYSIQQNPLSTVVMQKQLLVMVLGMATGLTACQSDTTSPAAAMEAPKVYMSMEGPQPSEPSPVSLVETNDSAARPVPAGIQTEQIRSGMLVVEGLPSEQLSVAQLVRQLGQPDSVARGVVECGSTLDGNPTLPGDMWYYDGTQYEVADKQAVLATMDVRSGRFHGKLGKLLLNQRTTLQDMARVFPKAAQTVGPAAESAAFQQVSFTYLLDNGQTADGELWLIFDQGKLIKVENWFPC</sequence>
<gene>
    <name evidence="1" type="ORF">HW554_15000</name>
</gene>